<organism evidence="3 4">
    <name type="scientific">Ustilago hordei</name>
    <name type="common">Barley covered smut fungus</name>
    <dbReference type="NCBI Taxonomy" id="120017"/>
    <lineage>
        <taxon>Eukaryota</taxon>
        <taxon>Fungi</taxon>
        <taxon>Dikarya</taxon>
        <taxon>Basidiomycota</taxon>
        <taxon>Ustilaginomycotina</taxon>
        <taxon>Ustilaginomycetes</taxon>
        <taxon>Ustilaginales</taxon>
        <taxon>Ustilaginaceae</taxon>
        <taxon>Ustilago</taxon>
    </lineage>
</organism>
<evidence type="ECO:0000256" key="2">
    <source>
        <dbReference type="SAM" id="SignalP"/>
    </source>
</evidence>
<gene>
    <name evidence="3" type="ORF">UHOR_04921</name>
</gene>
<proteinExistence type="predicted"/>
<keyword evidence="4" id="KW-1185">Reference proteome</keyword>
<sequence>MRTALLIKTAALVVAGGVRAAPMLNGAAVGEVVSHAPVFQSEIVEEAASHPHLAQYPEGWSSASSDEHHSHIDWNSAQHPSEPDGSPPHPFPSMQEGAFEHWATLSPRVTPPQHTPSPTSMLHTHSIALPTRERVREEDDPLRLTSTHSFRNRPSFASTEASTSFNEIGETSISSDNNTPKAKGRKRNLEKLKQVLRRFSLGSGSRRSLSEIT</sequence>
<protein>
    <submittedName>
        <fullName evidence="3">Uncharacterized protein</fullName>
    </submittedName>
</protein>
<comment type="caution">
    <text evidence="3">The sequence shown here is derived from an EMBL/GenBank/DDBJ whole genome shotgun (WGS) entry which is preliminary data.</text>
</comment>
<feature type="chain" id="PRO_5003657990" evidence="2">
    <location>
        <begin position="21"/>
        <end position="213"/>
    </location>
</feature>
<dbReference type="AlphaFoldDB" id="I2FY61"/>
<keyword evidence="2" id="KW-0732">Signal</keyword>
<name>I2FY61_USTHO</name>
<feature type="compositionally biased region" description="Polar residues" evidence="1">
    <location>
        <begin position="155"/>
        <end position="180"/>
    </location>
</feature>
<reference evidence="3 4" key="1">
    <citation type="journal article" date="2012" name="Plant Cell">
        <title>Genome comparison of barley and maize smut fungi reveals targeted loss of RNA silencing components and species-specific presence of transposable elements.</title>
        <authorList>
            <person name="Laurie J.D."/>
            <person name="Ali S."/>
            <person name="Linning R."/>
            <person name="Mannhaupt G."/>
            <person name="Wong P."/>
            <person name="Gueldener U."/>
            <person name="Muensterkoetter M."/>
            <person name="Moore R."/>
            <person name="Kahmann R."/>
            <person name="Bakkeren G."/>
            <person name="Schirawski J."/>
        </authorList>
    </citation>
    <scope>NUCLEOTIDE SEQUENCE [LARGE SCALE GENOMIC DNA]</scope>
    <source>
        <strain evidence="4">Uh4875-4</strain>
    </source>
</reference>
<dbReference type="HOGENOM" id="CLU_1295265_0_0_1"/>
<feature type="region of interest" description="Disordered" evidence="1">
    <location>
        <begin position="56"/>
        <end position="95"/>
    </location>
</feature>
<accession>I2FY61</accession>
<evidence type="ECO:0000313" key="3">
    <source>
        <dbReference type="EMBL" id="CCF51854.1"/>
    </source>
</evidence>
<dbReference type="EMBL" id="CAGI01000168">
    <property type="protein sequence ID" value="CCF51854.1"/>
    <property type="molecule type" value="Genomic_DNA"/>
</dbReference>
<feature type="region of interest" description="Disordered" evidence="1">
    <location>
        <begin position="107"/>
        <end position="190"/>
    </location>
</feature>
<feature type="signal peptide" evidence="2">
    <location>
        <begin position="1"/>
        <end position="20"/>
    </location>
</feature>
<evidence type="ECO:0000313" key="4">
    <source>
        <dbReference type="Proteomes" id="UP000006174"/>
    </source>
</evidence>
<dbReference type="Proteomes" id="UP000006174">
    <property type="component" value="Unassembled WGS sequence"/>
</dbReference>
<evidence type="ECO:0000256" key="1">
    <source>
        <dbReference type="SAM" id="MobiDB-lite"/>
    </source>
</evidence>